<organism evidence="1 2">
    <name type="scientific">Collimonas arenae</name>
    <dbReference type="NCBI Taxonomy" id="279058"/>
    <lineage>
        <taxon>Bacteria</taxon>
        <taxon>Pseudomonadati</taxon>
        <taxon>Pseudomonadota</taxon>
        <taxon>Betaproteobacteria</taxon>
        <taxon>Burkholderiales</taxon>
        <taxon>Oxalobacteraceae</taxon>
        <taxon>Collimonas</taxon>
    </lineage>
</organism>
<dbReference type="NCBIfam" id="TIGR01634">
    <property type="entry name" value="tail_P2_I"/>
    <property type="match status" value="1"/>
</dbReference>
<gene>
    <name evidence="1" type="ORF">LT85_3836</name>
</gene>
<protein>
    <submittedName>
        <fullName evidence="1">Phage tail fiber</fullName>
    </submittedName>
</protein>
<accession>A0A0A1FH82</accession>
<dbReference type="KEGG" id="care:LT85_3836"/>
<keyword evidence="2" id="KW-1185">Reference proteome</keyword>
<name>A0A0A1FH82_9BURK</name>
<dbReference type="AlphaFoldDB" id="A0A0A1FH82"/>
<dbReference type="Pfam" id="PF09684">
    <property type="entry name" value="Tail_P2_I"/>
    <property type="match status" value="1"/>
</dbReference>
<reference evidence="2" key="1">
    <citation type="journal article" date="2014" name="Soil Biol. Biochem.">
        <title>Structure and function of bacterial communities in ageing soils: Insights from the Mendocino ecological staircase.</title>
        <authorList>
            <person name="Uroz S."/>
            <person name="Tech J.J."/>
            <person name="Sawaya N.A."/>
            <person name="Frey-Klett P."/>
            <person name="Leveau J.H.J."/>
        </authorList>
    </citation>
    <scope>NUCLEOTIDE SEQUENCE [LARGE SCALE GENOMIC DNA]</scope>
    <source>
        <strain evidence="2">Cal35</strain>
    </source>
</reference>
<dbReference type="HOGENOM" id="CLU_086293_4_0_4"/>
<dbReference type="EMBL" id="CP009962">
    <property type="protein sequence ID" value="AIY42994.1"/>
    <property type="molecule type" value="Genomic_DNA"/>
</dbReference>
<evidence type="ECO:0000313" key="1">
    <source>
        <dbReference type="EMBL" id="AIY42994.1"/>
    </source>
</evidence>
<dbReference type="STRING" id="279058.LT85_3836"/>
<sequence>MERALEQSTARLAAVPLNLRPNWNPRTCPAHLLPWLAWALGVEEWDADWPEAFKREVIATSRAIRRQKGTPGAIKRALAALGHPNAQVIERSHSIRYDGKARFDGSRTYGGKTQWATFSVILTRPVTIKQAALIRQRIHSVKRSCCHLTGLDFSTAPNQYNGALKYDGTYTYGIV</sequence>
<proteinExistence type="predicted"/>
<dbReference type="Proteomes" id="UP000030302">
    <property type="component" value="Chromosome"/>
</dbReference>
<evidence type="ECO:0000313" key="2">
    <source>
        <dbReference type="Proteomes" id="UP000030302"/>
    </source>
</evidence>
<dbReference type="InterPro" id="IPR006521">
    <property type="entry name" value="Tail_protein_I"/>
</dbReference>